<dbReference type="EMBL" id="JAEAOA010001566">
    <property type="protein sequence ID" value="KAK3590672.1"/>
    <property type="molecule type" value="Genomic_DNA"/>
</dbReference>
<comment type="pathway">
    <text evidence="2">Protein modification; protein glycosylation.</text>
</comment>
<evidence type="ECO:0000256" key="10">
    <source>
        <dbReference type="ARBA" id="ARBA00023034"/>
    </source>
</evidence>
<organism evidence="15 16">
    <name type="scientific">Potamilus streckersoni</name>
    <dbReference type="NCBI Taxonomy" id="2493646"/>
    <lineage>
        <taxon>Eukaryota</taxon>
        <taxon>Metazoa</taxon>
        <taxon>Spiralia</taxon>
        <taxon>Lophotrochozoa</taxon>
        <taxon>Mollusca</taxon>
        <taxon>Bivalvia</taxon>
        <taxon>Autobranchia</taxon>
        <taxon>Heteroconchia</taxon>
        <taxon>Palaeoheterodonta</taxon>
        <taxon>Unionida</taxon>
        <taxon>Unionoidea</taxon>
        <taxon>Unionidae</taxon>
        <taxon>Ambleminae</taxon>
        <taxon>Lampsilini</taxon>
        <taxon>Potamilus</taxon>
    </lineage>
</organism>
<keyword evidence="7" id="KW-0812">Transmembrane</keyword>
<keyword evidence="5" id="KW-0328">Glycosyltransferase</keyword>
<gene>
    <name evidence="15" type="ORF">CHS0354_026201</name>
</gene>
<evidence type="ECO:0000256" key="7">
    <source>
        <dbReference type="ARBA" id="ARBA00022692"/>
    </source>
</evidence>
<evidence type="ECO:0000256" key="3">
    <source>
        <dbReference type="ARBA" id="ARBA00007477"/>
    </source>
</evidence>
<keyword evidence="16" id="KW-1185">Reference proteome</keyword>
<comment type="caution">
    <text evidence="15">The sequence shown here is derived from an EMBL/GenBank/DDBJ whole genome shotgun (WGS) entry which is preliminary data.</text>
</comment>
<evidence type="ECO:0000256" key="9">
    <source>
        <dbReference type="ARBA" id="ARBA00022989"/>
    </source>
</evidence>
<reference evidence="15" key="2">
    <citation type="journal article" date="2021" name="Genome Biol. Evol.">
        <title>Developing a high-quality reference genome for a parasitic bivalve with doubly uniparental inheritance (Bivalvia: Unionida).</title>
        <authorList>
            <person name="Smith C.H."/>
        </authorList>
    </citation>
    <scope>NUCLEOTIDE SEQUENCE</scope>
    <source>
        <strain evidence="15">CHS0354</strain>
        <tissue evidence="15">Mantle</tissue>
    </source>
</reference>
<evidence type="ECO:0000313" key="16">
    <source>
        <dbReference type="Proteomes" id="UP001195483"/>
    </source>
</evidence>
<evidence type="ECO:0000256" key="2">
    <source>
        <dbReference type="ARBA" id="ARBA00004922"/>
    </source>
</evidence>
<reference evidence="15" key="3">
    <citation type="submission" date="2023-05" db="EMBL/GenBank/DDBJ databases">
        <authorList>
            <person name="Smith C.H."/>
        </authorList>
    </citation>
    <scope>NUCLEOTIDE SEQUENCE</scope>
    <source>
        <strain evidence="15">CHS0354</strain>
        <tissue evidence="15">Mantle</tissue>
    </source>
</reference>
<keyword evidence="12" id="KW-0325">Glycoprotein</keyword>
<dbReference type="GO" id="GO:0006487">
    <property type="term" value="P:protein N-linked glycosylation"/>
    <property type="evidence" value="ECO:0007669"/>
    <property type="project" value="TreeGrafter"/>
</dbReference>
<evidence type="ECO:0000256" key="5">
    <source>
        <dbReference type="ARBA" id="ARBA00022676"/>
    </source>
</evidence>
<comment type="catalytic activity">
    <reaction evidence="13">
        <text>N(4)-{beta-D-GlcNAc-(1-&gt;2)-[beta-D-GlcNAc-(1-&gt;4)]-alpha-D-Man-(1-&gt;3)-[beta-D-GlcNAc-(1-&gt;2)-alpha-D-Man-(1-&gt;6)]-beta-D-Man-(1-&gt;4)-beta-D-GlcNAc-(1-&gt;4)-beta-D-GlcNAc}-L-asparaginyl-[protein] + UDP-N-acetyl-alpha-D-glucosamine = N(4)-{beta-D-GlcNAc-(1-&gt;2)-[beta-D-GlcNAc-(1-&gt;4)]-alpha-D-Man-(1-&gt;3)-[beta-D-GlcNAc-(1-&gt;2)-[beta-D-GlcNAc-(1-&gt;6)]-alpha-D-Man-(1-&gt;6)]-beta-D-Man-(1-&gt;4)-beta-D-GlcNAc-(1-&gt;4)-beta-D-GlcNAc}-L-asparaginyl-[protein] + UDP + H(+)</text>
        <dbReference type="Rhea" id="RHEA:16921"/>
        <dbReference type="Rhea" id="RHEA-COMP:14374"/>
        <dbReference type="Rhea" id="RHEA-COMP:14377"/>
        <dbReference type="ChEBI" id="CHEBI:15378"/>
        <dbReference type="ChEBI" id="CHEBI:57705"/>
        <dbReference type="ChEBI" id="CHEBI:58223"/>
        <dbReference type="ChEBI" id="CHEBI:139507"/>
        <dbReference type="ChEBI" id="CHEBI:139510"/>
        <dbReference type="EC" id="2.4.1.155"/>
    </reaction>
</comment>
<dbReference type="GO" id="GO:0000139">
    <property type="term" value="C:Golgi membrane"/>
    <property type="evidence" value="ECO:0007669"/>
    <property type="project" value="UniProtKB-SubCell"/>
</dbReference>
<accession>A0AAE0VVF8</accession>
<dbReference type="InterPro" id="IPR026116">
    <property type="entry name" value="GT18_cat"/>
</dbReference>
<dbReference type="AlphaFoldDB" id="A0AAE0VVF8"/>
<keyword evidence="11" id="KW-0472">Membrane</keyword>
<keyword evidence="9" id="KW-1133">Transmembrane helix</keyword>
<evidence type="ECO:0000256" key="11">
    <source>
        <dbReference type="ARBA" id="ARBA00023136"/>
    </source>
</evidence>
<keyword evidence="6" id="KW-0808">Transferase</keyword>
<comment type="similarity">
    <text evidence="3">Belongs to the glycosyltransferase 18 family.</text>
</comment>
<dbReference type="Pfam" id="PF15024">
    <property type="entry name" value="Glyco_transf_18"/>
    <property type="match status" value="1"/>
</dbReference>
<evidence type="ECO:0000313" key="15">
    <source>
        <dbReference type="EMBL" id="KAK3590672.1"/>
    </source>
</evidence>
<name>A0AAE0VVF8_9BIVA</name>
<dbReference type="GO" id="GO:0030144">
    <property type="term" value="F:alpha-1,6-mannosylglycoprotein 6-beta-N-acetylglucosaminyltransferase activity"/>
    <property type="evidence" value="ECO:0007669"/>
    <property type="project" value="UniProtKB-EC"/>
</dbReference>
<feature type="domain" description="Glycosyltransferase family 18 catalytic" evidence="14">
    <location>
        <begin position="4"/>
        <end position="52"/>
    </location>
</feature>
<evidence type="ECO:0000256" key="1">
    <source>
        <dbReference type="ARBA" id="ARBA00004323"/>
    </source>
</evidence>
<dbReference type="Proteomes" id="UP001195483">
    <property type="component" value="Unassembled WGS sequence"/>
</dbReference>
<protein>
    <recommendedName>
        <fullName evidence="4">alpha-1,6-mannosyl-glycoprotein 6-beta-N-acetylglucosaminyltransferase</fullName>
        <ecNumber evidence="4">2.4.1.155</ecNumber>
    </recommendedName>
</protein>
<dbReference type="InterPro" id="IPR052105">
    <property type="entry name" value="MGAT5_Glycosyltransferase"/>
</dbReference>
<dbReference type="PANTHER" id="PTHR15075">
    <property type="entry name" value="ALPHA-MANNOSIDE BETA-1,6-N-ACETYLGLUCOSAMINYLTRANSFERASE"/>
    <property type="match status" value="1"/>
</dbReference>
<feature type="non-terminal residue" evidence="15">
    <location>
        <position position="52"/>
    </location>
</feature>
<dbReference type="EC" id="2.4.1.155" evidence="4"/>
<evidence type="ECO:0000256" key="6">
    <source>
        <dbReference type="ARBA" id="ARBA00022679"/>
    </source>
</evidence>
<evidence type="ECO:0000259" key="14">
    <source>
        <dbReference type="Pfam" id="PF15024"/>
    </source>
</evidence>
<evidence type="ECO:0000256" key="12">
    <source>
        <dbReference type="ARBA" id="ARBA00023180"/>
    </source>
</evidence>
<dbReference type="PANTHER" id="PTHR15075:SF2">
    <property type="entry name" value="ALPHA-1,6-MANNOSYLGLYCOPROTEIN 6-BETA-N-ACETYLGLUCOSAMINYLTRANSFERASE"/>
    <property type="match status" value="1"/>
</dbReference>
<keyword evidence="10" id="KW-0333">Golgi apparatus</keyword>
<keyword evidence="8" id="KW-0735">Signal-anchor</keyword>
<evidence type="ECO:0000256" key="8">
    <source>
        <dbReference type="ARBA" id="ARBA00022968"/>
    </source>
</evidence>
<reference evidence="15" key="1">
    <citation type="journal article" date="2021" name="Genome Biol. Evol.">
        <title>A High-Quality Reference Genome for a Parasitic Bivalve with Doubly Uniparental Inheritance (Bivalvia: Unionida).</title>
        <authorList>
            <person name="Smith C.H."/>
        </authorList>
    </citation>
    <scope>NUCLEOTIDE SEQUENCE</scope>
    <source>
        <strain evidence="15">CHS0354</strain>
    </source>
</reference>
<evidence type="ECO:0000256" key="4">
    <source>
        <dbReference type="ARBA" id="ARBA00012671"/>
    </source>
</evidence>
<sequence length="52" mass="6101">MEGFYHSSCLLRIVDTFGTEPAFNHQQFAKKRKKSSSWGGQNLQPQQFFNMF</sequence>
<comment type="subcellular location">
    <subcellularLocation>
        <location evidence="1">Golgi apparatus membrane</location>
        <topology evidence="1">Single-pass type II membrane protein</topology>
    </subcellularLocation>
</comment>
<evidence type="ECO:0000256" key="13">
    <source>
        <dbReference type="ARBA" id="ARBA00048243"/>
    </source>
</evidence>
<proteinExistence type="inferred from homology"/>